<dbReference type="AlphaFoldDB" id="A0AAW3NHJ6"/>
<comment type="caution">
    <text evidence="9">The sequence shown here is derived from an EMBL/GenBank/DDBJ whole genome shotgun (WGS) entry which is preliminary data.</text>
</comment>
<reference evidence="9 10" key="1">
    <citation type="submission" date="2015-11" db="EMBL/GenBank/DDBJ databases">
        <title>Expanding the genomic diversity of Burkholderia species for the development of highly accurate diagnostics.</title>
        <authorList>
            <person name="Sahl J."/>
            <person name="Keim P."/>
            <person name="Wagner D."/>
        </authorList>
    </citation>
    <scope>NUCLEOTIDE SEQUENCE [LARGE SCALE GENOMIC DNA]</scope>
    <source>
        <strain evidence="9 10">MSMB1137WGS</strain>
    </source>
</reference>
<organism evidence="9 10">
    <name type="scientific">Burkholderia ubonensis</name>
    <dbReference type="NCBI Taxonomy" id="101571"/>
    <lineage>
        <taxon>Bacteria</taxon>
        <taxon>Pseudomonadati</taxon>
        <taxon>Pseudomonadota</taxon>
        <taxon>Betaproteobacteria</taxon>
        <taxon>Burkholderiales</taxon>
        <taxon>Burkholderiaceae</taxon>
        <taxon>Burkholderia</taxon>
        <taxon>Burkholderia cepacia complex</taxon>
    </lineage>
</organism>
<evidence type="ECO:0000256" key="2">
    <source>
        <dbReference type="ARBA" id="ARBA00022670"/>
    </source>
</evidence>
<keyword evidence="4 9" id="KW-0378">Hydrolase</keyword>
<dbReference type="Gene3D" id="3.40.140.10">
    <property type="entry name" value="Cytidine Deaminase, domain 2"/>
    <property type="match status" value="1"/>
</dbReference>
<evidence type="ECO:0000256" key="3">
    <source>
        <dbReference type="ARBA" id="ARBA00022723"/>
    </source>
</evidence>
<dbReference type="Proteomes" id="UP000056732">
    <property type="component" value="Unassembled WGS sequence"/>
</dbReference>
<keyword evidence="6" id="KW-0862">Zinc</keyword>
<keyword evidence="5" id="KW-0788">Thiol protease</keyword>
<evidence type="ECO:0000256" key="4">
    <source>
        <dbReference type="ARBA" id="ARBA00022801"/>
    </source>
</evidence>
<dbReference type="GO" id="GO:0006508">
    <property type="term" value="P:proteolysis"/>
    <property type="evidence" value="ECO:0007669"/>
    <property type="project" value="UniProtKB-KW"/>
</dbReference>
<proteinExistence type="inferred from homology"/>
<dbReference type="InterPro" id="IPR038765">
    <property type="entry name" value="Papain-like_cys_pep_sf"/>
</dbReference>
<dbReference type="SUPFAM" id="SSF54001">
    <property type="entry name" value="Cysteine proteinases"/>
    <property type="match status" value="1"/>
</dbReference>
<dbReference type="SUPFAM" id="SSF102712">
    <property type="entry name" value="JAB1/MPN domain"/>
    <property type="match status" value="1"/>
</dbReference>
<evidence type="ECO:0000256" key="1">
    <source>
        <dbReference type="ARBA" id="ARBA00007074"/>
    </source>
</evidence>
<keyword evidence="3" id="KW-0479">Metal-binding</keyword>
<evidence type="ECO:0000256" key="5">
    <source>
        <dbReference type="ARBA" id="ARBA00022807"/>
    </source>
</evidence>
<dbReference type="Pfam" id="PF00877">
    <property type="entry name" value="NLPC_P60"/>
    <property type="match status" value="1"/>
</dbReference>
<sequence length="242" mass="26887">MESKMREDIAKHALACYPEECCGVVVGGQYFPCRNNAPAPRDDFAISPEDYAAAEDTGPIEAVVHSHPGASAQPSQADLTACEAREVPKWIIVSLGVQADGSIAIDDWCEFAPSGYEAPLIGCEFSHGSNDCYGLVRRYYKQERGVILPDFLRSGEWWKDGSSDLYTQHYKEAGFVSLGRGAEPQKGDVLLMKIRSPNDVPNHAAVYTGDDEILHHLWGELSRRDTLSRYQPFVTDVLRYKE</sequence>
<dbReference type="RefSeq" id="WP_059927108.1">
    <property type="nucleotide sequence ID" value="NZ_LPDO01000040.1"/>
</dbReference>
<protein>
    <submittedName>
        <fullName evidence="9">Hydrolase Nlp/P60</fullName>
    </submittedName>
</protein>
<dbReference type="GO" id="GO:0008270">
    <property type="term" value="F:zinc ion binding"/>
    <property type="evidence" value="ECO:0007669"/>
    <property type="project" value="TreeGrafter"/>
</dbReference>
<dbReference type="PANTHER" id="PTHR34858">
    <property type="entry name" value="CYSO-CYSTEINE PEPTIDASE"/>
    <property type="match status" value="1"/>
</dbReference>
<evidence type="ECO:0000259" key="8">
    <source>
        <dbReference type="PROSITE" id="PS51935"/>
    </source>
</evidence>
<dbReference type="PANTHER" id="PTHR34858:SF1">
    <property type="entry name" value="CYSO-CYSTEINE PEPTIDASE"/>
    <property type="match status" value="1"/>
</dbReference>
<dbReference type="InterPro" id="IPR028090">
    <property type="entry name" value="JAB_dom_prok"/>
</dbReference>
<dbReference type="Gene3D" id="3.90.1720.10">
    <property type="entry name" value="endopeptidase domain like (from Nostoc punctiforme)"/>
    <property type="match status" value="1"/>
</dbReference>
<evidence type="ECO:0000313" key="9">
    <source>
        <dbReference type="EMBL" id="KVT58120.1"/>
    </source>
</evidence>
<dbReference type="GO" id="GO:0008234">
    <property type="term" value="F:cysteine-type peptidase activity"/>
    <property type="evidence" value="ECO:0007669"/>
    <property type="project" value="UniProtKB-KW"/>
</dbReference>
<accession>A0AAW3NHJ6</accession>
<keyword evidence="7" id="KW-0482">Metalloprotease</keyword>
<dbReference type="InterPro" id="IPR000064">
    <property type="entry name" value="NLP_P60_dom"/>
</dbReference>
<dbReference type="PROSITE" id="PS51935">
    <property type="entry name" value="NLPC_P60"/>
    <property type="match status" value="1"/>
</dbReference>
<dbReference type="InterPro" id="IPR051929">
    <property type="entry name" value="VirAsm_ModProt"/>
</dbReference>
<evidence type="ECO:0000313" key="10">
    <source>
        <dbReference type="Proteomes" id="UP000056732"/>
    </source>
</evidence>
<dbReference type="GO" id="GO:0008235">
    <property type="term" value="F:metalloexopeptidase activity"/>
    <property type="evidence" value="ECO:0007669"/>
    <property type="project" value="TreeGrafter"/>
</dbReference>
<gene>
    <name evidence="9" type="ORF">WK53_27965</name>
</gene>
<keyword evidence="2" id="KW-0645">Protease</keyword>
<feature type="domain" description="NlpC/P60" evidence="8">
    <location>
        <begin position="98"/>
        <end position="242"/>
    </location>
</feature>
<comment type="similarity">
    <text evidence="1">Belongs to the peptidase C40 family.</text>
</comment>
<name>A0AAW3NHJ6_9BURK</name>
<evidence type="ECO:0000256" key="6">
    <source>
        <dbReference type="ARBA" id="ARBA00022833"/>
    </source>
</evidence>
<dbReference type="CDD" id="cd08073">
    <property type="entry name" value="MPN_NLPC_P60"/>
    <property type="match status" value="1"/>
</dbReference>
<evidence type="ECO:0000256" key="7">
    <source>
        <dbReference type="ARBA" id="ARBA00023049"/>
    </source>
</evidence>
<dbReference type="Pfam" id="PF14464">
    <property type="entry name" value="Prok-JAB"/>
    <property type="match status" value="1"/>
</dbReference>
<dbReference type="EMBL" id="LPDO01000040">
    <property type="protein sequence ID" value="KVT58120.1"/>
    <property type="molecule type" value="Genomic_DNA"/>
</dbReference>